<feature type="region of interest" description="Disordered" evidence="8">
    <location>
        <begin position="486"/>
        <end position="522"/>
    </location>
</feature>
<keyword evidence="6 9" id="KW-1133">Transmembrane helix</keyword>
<evidence type="ECO:0000256" key="5">
    <source>
        <dbReference type="ARBA" id="ARBA00022692"/>
    </source>
</evidence>
<comment type="caution">
    <text evidence="12">The sequence shown here is derived from an EMBL/GenBank/DDBJ whole genome shotgun (WGS) entry which is preliminary data.</text>
</comment>
<feature type="transmembrane region" description="Helical" evidence="9">
    <location>
        <begin position="420"/>
        <end position="438"/>
    </location>
</feature>
<keyword evidence="4 12" id="KW-0808">Transferase</keyword>
<comment type="subcellular location">
    <subcellularLocation>
        <location evidence="1">Cell membrane</location>
        <topology evidence="1">Multi-pass membrane protein</topology>
    </subcellularLocation>
</comment>
<feature type="transmembrane region" description="Helical" evidence="9">
    <location>
        <begin position="106"/>
        <end position="127"/>
    </location>
</feature>
<feature type="transmembrane region" description="Helical" evidence="9">
    <location>
        <begin position="134"/>
        <end position="152"/>
    </location>
</feature>
<dbReference type="GO" id="GO:0005886">
    <property type="term" value="C:plasma membrane"/>
    <property type="evidence" value="ECO:0007669"/>
    <property type="project" value="UniProtKB-SubCell"/>
</dbReference>
<keyword evidence="13" id="KW-1185">Reference proteome</keyword>
<dbReference type="InterPro" id="IPR050297">
    <property type="entry name" value="LipidA_mod_glycosyltrf_83"/>
</dbReference>
<dbReference type="OrthoDB" id="5241882at2"/>
<evidence type="ECO:0000256" key="4">
    <source>
        <dbReference type="ARBA" id="ARBA00022679"/>
    </source>
</evidence>
<proteinExistence type="predicted"/>
<dbReference type="Proteomes" id="UP000278962">
    <property type="component" value="Unassembled WGS sequence"/>
</dbReference>
<evidence type="ECO:0000313" key="13">
    <source>
        <dbReference type="Proteomes" id="UP000278962"/>
    </source>
</evidence>
<evidence type="ECO:0000256" key="9">
    <source>
        <dbReference type="SAM" id="Phobius"/>
    </source>
</evidence>
<dbReference type="AlphaFoldDB" id="A0A660L006"/>
<feature type="transmembrane region" description="Helical" evidence="9">
    <location>
        <begin position="230"/>
        <end position="250"/>
    </location>
</feature>
<dbReference type="Pfam" id="PF24878">
    <property type="entry name" value="YkcB_C"/>
    <property type="match status" value="1"/>
</dbReference>
<evidence type="ECO:0000256" key="2">
    <source>
        <dbReference type="ARBA" id="ARBA00022475"/>
    </source>
</evidence>
<dbReference type="EMBL" id="RBIL01000002">
    <property type="protein sequence ID" value="RKQ87196.1"/>
    <property type="molecule type" value="Genomic_DNA"/>
</dbReference>
<feature type="transmembrane region" description="Helical" evidence="9">
    <location>
        <begin position="397"/>
        <end position="414"/>
    </location>
</feature>
<evidence type="ECO:0000256" key="8">
    <source>
        <dbReference type="SAM" id="MobiDB-lite"/>
    </source>
</evidence>
<feature type="domain" description="Putative mannosyltransferase YkcA/B-like C-terminal" evidence="11">
    <location>
        <begin position="559"/>
        <end position="617"/>
    </location>
</feature>
<feature type="domain" description="Glycosyltransferase RgtA/B/C/D-like" evidence="10">
    <location>
        <begin position="85"/>
        <end position="249"/>
    </location>
</feature>
<dbReference type="GO" id="GO:0009103">
    <property type="term" value="P:lipopolysaccharide biosynthetic process"/>
    <property type="evidence" value="ECO:0007669"/>
    <property type="project" value="UniProtKB-ARBA"/>
</dbReference>
<feature type="compositionally biased region" description="Gly residues" evidence="8">
    <location>
        <begin position="486"/>
        <end position="500"/>
    </location>
</feature>
<dbReference type="Pfam" id="PF13231">
    <property type="entry name" value="PMT_2"/>
    <property type="match status" value="1"/>
</dbReference>
<evidence type="ECO:0000256" key="3">
    <source>
        <dbReference type="ARBA" id="ARBA00022676"/>
    </source>
</evidence>
<name>A0A660L006_9ACTN</name>
<gene>
    <name evidence="12" type="ORF">C8N24_5216</name>
</gene>
<feature type="transmembrane region" description="Helical" evidence="9">
    <location>
        <begin position="345"/>
        <end position="364"/>
    </location>
</feature>
<dbReference type="PANTHER" id="PTHR33908:SF3">
    <property type="entry name" value="UNDECAPRENYL PHOSPHATE-ALPHA-4-AMINO-4-DEOXY-L-ARABINOSE ARABINOSYL TRANSFERASE"/>
    <property type="match status" value="1"/>
</dbReference>
<feature type="compositionally biased region" description="Gly residues" evidence="8">
    <location>
        <begin position="510"/>
        <end position="522"/>
    </location>
</feature>
<evidence type="ECO:0000259" key="11">
    <source>
        <dbReference type="Pfam" id="PF24878"/>
    </source>
</evidence>
<dbReference type="GO" id="GO:0016763">
    <property type="term" value="F:pentosyltransferase activity"/>
    <property type="evidence" value="ECO:0007669"/>
    <property type="project" value="TreeGrafter"/>
</dbReference>
<feature type="transmembrane region" description="Helical" evidence="9">
    <location>
        <begin position="185"/>
        <end position="218"/>
    </location>
</feature>
<evidence type="ECO:0000313" key="12">
    <source>
        <dbReference type="EMBL" id="RKQ87196.1"/>
    </source>
</evidence>
<dbReference type="InterPro" id="IPR038731">
    <property type="entry name" value="RgtA/B/C-like"/>
</dbReference>
<evidence type="ECO:0000259" key="10">
    <source>
        <dbReference type="Pfam" id="PF13231"/>
    </source>
</evidence>
<evidence type="ECO:0000256" key="1">
    <source>
        <dbReference type="ARBA" id="ARBA00004651"/>
    </source>
</evidence>
<dbReference type="PANTHER" id="PTHR33908">
    <property type="entry name" value="MANNOSYLTRANSFERASE YKCB-RELATED"/>
    <property type="match status" value="1"/>
</dbReference>
<keyword evidence="3" id="KW-0328">Glycosyltransferase</keyword>
<evidence type="ECO:0000256" key="6">
    <source>
        <dbReference type="ARBA" id="ARBA00022989"/>
    </source>
</evidence>
<organism evidence="12 13">
    <name type="scientific">Solirubrobacter pauli</name>
    <dbReference type="NCBI Taxonomy" id="166793"/>
    <lineage>
        <taxon>Bacteria</taxon>
        <taxon>Bacillati</taxon>
        <taxon>Actinomycetota</taxon>
        <taxon>Thermoleophilia</taxon>
        <taxon>Solirubrobacterales</taxon>
        <taxon>Solirubrobacteraceae</taxon>
        <taxon>Solirubrobacter</taxon>
    </lineage>
</organism>
<evidence type="ECO:0000256" key="7">
    <source>
        <dbReference type="ARBA" id="ARBA00023136"/>
    </source>
</evidence>
<accession>A0A660L006</accession>
<feature type="transmembrane region" description="Helical" evidence="9">
    <location>
        <begin position="316"/>
        <end position="333"/>
    </location>
</feature>
<dbReference type="InterPro" id="IPR056785">
    <property type="entry name" value="YkcA/B-like_C"/>
</dbReference>
<dbReference type="GO" id="GO:0010041">
    <property type="term" value="P:response to iron(III) ion"/>
    <property type="evidence" value="ECO:0007669"/>
    <property type="project" value="TreeGrafter"/>
</dbReference>
<keyword evidence="5 9" id="KW-0812">Transmembrane</keyword>
<feature type="transmembrane region" description="Helical" evidence="9">
    <location>
        <begin position="370"/>
        <end position="390"/>
    </location>
</feature>
<sequence length="658" mass="65985">MVIPMSTLAIPAPRRRAGSLSALRALASRPELVLLLALAGGLNLWALDLNGFANDYYAATVRSMTQSWHAFLYGSFDAAGLQTVDKPPLALWVQALSARAFGFNSWALLVPQALMGVATVGLTYDLARSRFGRSAGLVAGLTLALTPITVAMSRHNNPDALLVLCLVAAVWALDRGLQRGGSAKWLVWAGVFVGLGFETKMAAALLVVPGMALAWFWVAPRGRMVAARQLLAGGAAMAAVGLAWPVLMWLTPAGDRPYISGTDDNSIWSLILGYNGLGRLLGQDGGPGGGMGGGGATFGGEAGAARVLNAALGGQAGWVIGFALVAGLALVLTSRLRRTDPRTGYVIAVGGAFAVTAVAFSRAQGIFHPYYVSALAPFTALLVGAGWTLLRHRAWGPLLLAGGIATELVVIADAATDLDWFTAVLLVGGAVAAAGIAFAPKLRTAAATAGVALLLFAPASWAVQTLGHATSSTFPAGGPTTSMGMGGPGGGRGGFGGGQPPAGMTPPGGSTPGATGGGFAPGAGGAAGGARGGFGGMFGGDTSALTEAVAYAKANGGGTVVVSSQSGAAQSIIRSGADVAAIGGFSGRETVVTAEWLADAVEDGRIRWVVASSDNGGMRDGRTGASDAMTIAAQVGKATSVDGLYDLRGTADAIRAAA</sequence>
<reference evidence="12 13" key="1">
    <citation type="submission" date="2018-10" db="EMBL/GenBank/DDBJ databases">
        <title>Genomic Encyclopedia of Archaeal and Bacterial Type Strains, Phase II (KMG-II): from individual species to whole genera.</title>
        <authorList>
            <person name="Goeker M."/>
        </authorList>
    </citation>
    <scope>NUCLEOTIDE SEQUENCE [LARGE SCALE GENOMIC DNA]</scope>
    <source>
        <strain evidence="12 13">DSM 14954</strain>
    </source>
</reference>
<keyword evidence="2" id="KW-1003">Cell membrane</keyword>
<protein>
    <submittedName>
        <fullName evidence="12">4-amino-4-deoxy-L-arabinose transferase-like glycosyltransferase</fullName>
    </submittedName>
</protein>
<keyword evidence="7 9" id="KW-0472">Membrane</keyword>
<feature type="transmembrane region" description="Helical" evidence="9">
    <location>
        <begin position="445"/>
        <end position="463"/>
    </location>
</feature>